<dbReference type="InterPro" id="IPR036365">
    <property type="entry name" value="PGBD-like_sf"/>
</dbReference>
<dbReference type="Pfam" id="PF01471">
    <property type="entry name" value="PG_binding_1"/>
    <property type="match status" value="1"/>
</dbReference>
<dbReference type="InterPro" id="IPR002477">
    <property type="entry name" value="Peptidoglycan-bd-like"/>
</dbReference>
<protein>
    <submittedName>
        <fullName evidence="4">Glucose-6-phosphate dehydrogenase assembly protein OpcA</fullName>
    </submittedName>
</protein>
<comment type="caution">
    <text evidence="4">The sequence shown here is derived from an EMBL/GenBank/DDBJ whole genome shotgun (WGS) entry which is preliminary data.</text>
</comment>
<dbReference type="Pfam" id="PF10128">
    <property type="entry name" value="OpcA_G6PD_assem"/>
    <property type="match status" value="1"/>
</dbReference>
<dbReference type="OrthoDB" id="128564at2"/>
<sequence>MSTQSPPVVSLRAPKDVSVTDIEHELDQIWKDYQPESQAQDTIVAKQASTFTLMVYEPEQTQHMLAVLGFYDGPIDGIFGPAQVKAIRAAQKAYTLPVTGKLDRETMGKIQANYHDRITATNDKHALAVEKDIDNRGYVVTDAIANTNPRRIVTLCPIVGEDSSVTAQVSVYCPMKKQYLHSLVCSEYVTLRGTPDALERNGESIANLSVPDLPRFLWWKDTPTPTKPLFQQLAHQAHSVVFDSAEFVDSEAELLQLHEILDNGIPVIDLNWRRIAGWQELTAEAFDPPARRKDITEIDRVDVNYELGNPAQAIMFLGWFSSRLQWTPVSYKHTGGDYDLREIDFVAPDGRKIHTELAGMPTADPGEIPGDLMGVRLNSTNPKANCITVLCSEVAGCMQMEMRGGTQTARVEEVTSLAERNAEDLLAEYLQRWSRDLLYEQTMTVVAQILSKLG</sequence>
<evidence type="ECO:0000259" key="1">
    <source>
        <dbReference type="Pfam" id="PF01471"/>
    </source>
</evidence>
<keyword evidence="5" id="KW-1185">Reference proteome</keyword>
<feature type="domain" description="Peptidoglycan binding-like" evidence="1">
    <location>
        <begin position="60"/>
        <end position="109"/>
    </location>
</feature>
<dbReference type="Proteomes" id="UP000238937">
    <property type="component" value="Unassembled WGS sequence"/>
</dbReference>
<reference evidence="4 5" key="1">
    <citation type="submission" date="2018-03" db="EMBL/GenBank/DDBJ databases">
        <title>The ancient ancestry and fast evolution of plastids.</title>
        <authorList>
            <person name="Moore K.R."/>
            <person name="Magnabosco C."/>
            <person name="Momper L."/>
            <person name="Gold D.A."/>
            <person name="Bosak T."/>
            <person name="Fournier G.P."/>
        </authorList>
    </citation>
    <scope>NUCLEOTIDE SEQUENCE [LARGE SCALE GENOMIC DNA]</scope>
    <source>
        <strain evidence="4 5">CCALA 037</strain>
    </source>
</reference>
<accession>A0A2T1GDH4</accession>
<organism evidence="4 5">
    <name type="scientific">Chamaesiphon polymorphus CCALA 037</name>
    <dbReference type="NCBI Taxonomy" id="2107692"/>
    <lineage>
        <taxon>Bacteria</taxon>
        <taxon>Bacillati</taxon>
        <taxon>Cyanobacteriota</taxon>
        <taxon>Cyanophyceae</taxon>
        <taxon>Gomontiellales</taxon>
        <taxon>Chamaesiphonaceae</taxon>
        <taxon>Chamaesiphon</taxon>
    </lineage>
</organism>
<dbReference type="RefSeq" id="WP_106306200.1">
    <property type="nucleotide sequence ID" value="NZ_PVWO01000184.1"/>
</dbReference>
<gene>
    <name evidence="4" type="primary">opcA</name>
    <name evidence="4" type="ORF">C7B77_14905</name>
</gene>
<dbReference type="AlphaFoldDB" id="A0A2T1GDH4"/>
<dbReference type="SUPFAM" id="SSF47090">
    <property type="entry name" value="PGBD-like"/>
    <property type="match status" value="1"/>
</dbReference>
<dbReference type="Gene3D" id="1.10.101.10">
    <property type="entry name" value="PGBD-like superfamily/PGBD"/>
    <property type="match status" value="1"/>
</dbReference>
<dbReference type="InterPro" id="IPR046802">
    <property type="entry name" value="OpcA_G6PD_C"/>
</dbReference>
<evidence type="ECO:0000259" key="2">
    <source>
        <dbReference type="Pfam" id="PF10128"/>
    </source>
</evidence>
<evidence type="ECO:0000313" key="5">
    <source>
        <dbReference type="Proteomes" id="UP000238937"/>
    </source>
</evidence>
<dbReference type="PANTHER" id="PTHR38658">
    <property type="entry name" value="OXPP CYCLE PROTEIN OPCA-RELATED"/>
    <property type="match status" value="1"/>
</dbReference>
<dbReference type="InterPro" id="IPR036366">
    <property type="entry name" value="PGBDSf"/>
</dbReference>
<evidence type="ECO:0000313" key="4">
    <source>
        <dbReference type="EMBL" id="PSB55479.1"/>
    </source>
</evidence>
<feature type="domain" description="Glucose-6-phosphate dehydrogenase assembly protein OpcA C-terminal" evidence="3">
    <location>
        <begin position="266"/>
        <end position="442"/>
    </location>
</feature>
<dbReference type="PANTHER" id="PTHR38658:SF1">
    <property type="entry name" value="OXPP CYCLE PROTEIN OPCA-RELATED"/>
    <property type="match status" value="1"/>
</dbReference>
<dbReference type="EMBL" id="PVWO01000184">
    <property type="protein sequence ID" value="PSB55479.1"/>
    <property type="molecule type" value="Genomic_DNA"/>
</dbReference>
<dbReference type="Pfam" id="PF20171">
    <property type="entry name" value="OpcA_G6PD_C"/>
    <property type="match status" value="1"/>
</dbReference>
<feature type="domain" description="Glucose-6-phosphate dehydrogenase assembly protein OpcA N-terminal" evidence="2">
    <location>
        <begin position="142"/>
        <end position="258"/>
    </location>
</feature>
<evidence type="ECO:0000259" key="3">
    <source>
        <dbReference type="Pfam" id="PF20171"/>
    </source>
</evidence>
<dbReference type="InterPro" id="IPR046801">
    <property type="entry name" value="OpcA_G6PD_N"/>
</dbReference>
<dbReference type="InterPro" id="IPR004555">
    <property type="entry name" value="G6PDH_assembly_OpcA"/>
</dbReference>
<proteinExistence type="predicted"/>
<name>A0A2T1GDH4_9CYAN</name>
<dbReference type="NCBIfam" id="TIGR00534">
    <property type="entry name" value="OpcA"/>
    <property type="match status" value="1"/>
</dbReference>